<dbReference type="AlphaFoldDB" id="X1UPE1"/>
<dbReference type="EMBL" id="BARW01036630">
    <property type="protein sequence ID" value="GAJ19364.1"/>
    <property type="molecule type" value="Genomic_DNA"/>
</dbReference>
<comment type="caution">
    <text evidence="1">The sequence shown here is derived from an EMBL/GenBank/DDBJ whole genome shotgun (WGS) entry which is preliminary data.</text>
</comment>
<feature type="non-terminal residue" evidence="1">
    <location>
        <position position="33"/>
    </location>
</feature>
<sequence>MGIWSGENQKGMVKRGRFPVSSGSDHLYDCGFI</sequence>
<gene>
    <name evidence="1" type="ORF">S12H4_56803</name>
</gene>
<proteinExistence type="predicted"/>
<name>X1UPE1_9ZZZZ</name>
<reference evidence="1" key="1">
    <citation type="journal article" date="2014" name="Front. Microbiol.">
        <title>High frequency of phylogenetically diverse reductive dehalogenase-homologous genes in deep subseafloor sedimentary metagenomes.</title>
        <authorList>
            <person name="Kawai M."/>
            <person name="Futagami T."/>
            <person name="Toyoda A."/>
            <person name="Takaki Y."/>
            <person name="Nishi S."/>
            <person name="Hori S."/>
            <person name="Arai W."/>
            <person name="Tsubouchi T."/>
            <person name="Morono Y."/>
            <person name="Uchiyama I."/>
            <person name="Ito T."/>
            <person name="Fujiyama A."/>
            <person name="Inagaki F."/>
            <person name="Takami H."/>
        </authorList>
    </citation>
    <scope>NUCLEOTIDE SEQUENCE</scope>
    <source>
        <strain evidence="1">Expedition CK06-06</strain>
    </source>
</reference>
<accession>X1UPE1</accession>
<organism evidence="1">
    <name type="scientific">marine sediment metagenome</name>
    <dbReference type="NCBI Taxonomy" id="412755"/>
    <lineage>
        <taxon>unclassified sequences</taxon>
        <taxon>metagenomes</taxon>
        <taxon>ecological metagenomes</taxon>
    </lineage>
</organism>
<evidence type="ECO:0000313" key="1">
    <source>
        <dbReference type="EMBL" id="GAJ19364.1"/>
    </source>
</evidence>
<protein>
    <submittedName>
        <fullName evidence="1">Uncharacterized protein</fullName>
    </submittedName>
</protein>